<evidence type="ECO:0000313" key="12">
    <source>
        <dbReference type="EMBL" id="MFC3679900.1"/>
    </source>
</evidence>
<evidence type="ECO:0000256" key="2">
    <source>
        <dbReference type="ARBA" id="ARBA00001966"/>
    </source>
</evidence>
<keyword evidence="9" id="KW-0411">Iron-sulfur</keyword>
<keyword evidence="4" id="KW-0285">Flavoprotein</keyword>
<evidence type="ECO:0000256" key="1">
    <source>
        <dbReference type="ARBA" id="ARBA00001917"/>
    </source>
</evidence>
<feature type="domain" description="FAD/NAD(P)-binding" evidence="11">
    <location>
        <begin position="378"/>
        <end position="650"/>
    </location>
</feature>
<comment type="similarity">
    <text evidence="3">In the N-terminal section; belongs to the NADH:flavin oxidoreductase/NADH oxidase family.</text>
</comment>
<dbReference type="Proteomes" id="UP001595722">
    <property type="component" value="Unassembled WGS sequence"/>
</dbReference>
<evidence type="ECO:0000256" key="4">
    <source>
        <dbReference type="ARBA" id="ARBA00022630"/>
    </source>
</evidence>
<protein>
    <submittedName>
        <fullName evidence="12">FAD-dependent oxidoreductase</fullName>
    </submittedName>
</protein>
<dbReference type="PRINTS" id="PR00368">
    <property type="entry name" value="FADPNR"/>
</dbReference>
<dbReference type="PANTHER" id="PTHR42917:SF2">
    <property type="entry name" value="2,4-DIENOYL-COA REDUCTASE [(2E)-ENOYL-COA-PRODUCING]"/>
    <property type="match status" value="1"/>
</dbReference>
<dbReference type="InterPro" id="IPR013785">
    <property type="entry name" value="Aldolase_TIM"/>
</dbReference>
<keyword evidence="5" id="KW-0288">FMN</keyword>
<name>A0ABV7VRF8_9GAMM</name>
<evidence type="ECO:0000256" key="5">
    <source>
        <dbReference type="ARBA" id="ARBA00022643"/>
    </source>
</evidence>
<dbReference type="InterPro" id="IPR036188">
    <property type="entry name" value="FAD/NAD-bd_sf"/>
</dbReference>
<evidence type="ECO:0000256" key="9">
    <source>
        <dbReference type="ARBA" id="ARBA00023014"/>
    </source>
</evidence>
<organism evidence="12 13">
    <name type="scientific">Bacterioplanoides pacificum</name>
    <dbReference type="NCBI Taxonomy" id="1171596"/>
    <lineage>
        <taxon>Bacteria</taxon>
        <taxon>Pseudomonadati</taxon>
        <taxon>Pseudomonadota</taxon>
        <taxon>Gammaproteobacteria</taxon>
        <taxon>Oceanospirillales</taxon>
        <taxon>Oceanospirillaceae</taxon>
        <taxon>Bacterioplanoides</taxon>
    </lineage>
</organism>
<dbReference type="SUPFAM" id="SSF51971">
    <property type="entry name" value="Nucleotide-binding domain"/>
    <property type="match status" value="1"/>
</dbReference>
<reference evidence="13" key="1">
    <citation type="journal article" date="2019" name="Int. J. Syst. Evol. Microbiol.">
        <title>The Global Catalogue of Microorganisms (GCM) 10K type strain sequencing project: providing services to taxonomists for standard genome sequencing and annotation.</title>
        <authorList>
            <consortium name="The Broad Institute Genomics Platform"/>
            <consortium name="The Broad Institute Genome Sequencing Center for Infectious Disease"/>
            <person name="Wu L."/>
            <person name="Ma J."/>
        </authorList>
    </citation>
    <scope>NUCLEOTIDE SEQUENCE [LARGE SCALE GENOMIC DNA]</scope>
    <source>
        <strain evidence="13">KCTC 42424</strain>
    </source>
</reference>
<dbReference type="PRINTS" id="PR00411">
    <property type="entry name" value="PNDRDTASEI"/>
</dbReference>
<keyword evidence="6" id="KW-0479">Metal-binding</keyword>
<comment type="caution">
    <text evidence="12">The sequence shown here is derived from an EMBL/GenBank/DDBJ whole genome shotgun (WGS) entry which is preliminary data.</text>
</comment>
<dbReference type="Pfam" id="PF00724">
    <property type="entry name" value="Oxidored_FMN"/>
    <property type="match status" value="1"/>
</dbReference>
<evidence type="ECO:0000259" key="10">
    <source>
        <dbReference type="Pfam" id="PF00724"/>
    </source>
</evidence>
<gene>
    <name evidence="12" type="ORF">ACFOMG_07220</name>
</gene>
<dbReference type="Gene3D" id="3.40.50.720">
    <property type="entry name" value="NAD(P)-binding Rossmann-like Domain"/>
    <property type="match status" value="1"/>
</dbReference>
<dbReference type="CDD" id="cd02930">
    <property type="entry name" value="DCR_FMN"/>
    <property type="match status" value="1"/>
</dbReference>
<evidence type="ECO:0000256" key="7">
    <source>
        <dbReference type="ARBA" id="ARBA00023002"/>
    </source>
</evidence>
<dbReference type="RefSeq" id="WP_376865704.1">
    <property type="nucleotide sequence ID" value="NZ_JBHRYB010000005.1"/>
</dbReference>
<dbReference type="Pfam" id="PF07992">
    <property type="entry name" value="Pyr_redox_2"/>
    <property type="match status" value="1"/>
</dbReference>
<proteinExistence type="inferred from homology"/>
<evidence type="ECO:0000259" key="11">
    <source>
        <dbReference type="Pfam" id="PF07992"/>
    </source>
</evidence>
<dbReference type="PANTHER" id="PTHR42917">
    <property type="entry name" value="2,4-DIENOYL-COA REDUCTASE"/>
    <property type="match status" value="1"/>
</dbReference>
<comment type="cofactor">
    <cofactor evidence="1">
        <name>FMN</name>
        <dbReference type="ChEBI" id="CHEBI:58210"/>
    </cofactor>
</comment>
<keyword evidence="7" id="KW-0560">Oxidoreductase</keyword>
<dbReference type="Gene3D" id="3.50.50.60">
    <property type="entry name" value="FAD/NAD(P)-binding domain"/>
    <property type="match status" value="1"/>
</dbReference>
<dbReference type="Gene3D" id="3.20.20.70">
    <property type="entry name" value="Aldolase class I"/>
    <property type="match status" value="1"/>
</dbReference>
<dbReference type="SUPFAM" id="SSF51395">
    <property type="entry name" value="FMN-linked oxidoreductases"/>
    <property type="match status" value="1"/>
</dbReference>
<sequence>MSQYPHIFEPLDLGFTKLKNRVMMGSMHVGLEDRPWHFDEMAEYFAERARGGTGLMVTGGFSPNRRGDLLPFGSKLISGWQVPFHKKVTSAVHEAAADSKILLQILHAGRYGYTPFNVAPTAIKSPITPFKPKELSAKQIEKTIDDYVRCAKLAKKADYDGVEIMGSEGYFICQMLNKRVNKRTDEWGGSYENRMRFPLEVVRRIREAVGEKFILMFRLSMLDLVEDGSEMNEVLQLAQELEKAGVTIINTGIGWHEARVPTIVTSVPRAAFVDVTAKVKAAVNVPVVASNRINMPDTAEDIIASGKADMISMARPLLADPDWANKAEAGKADEINTCIACNQACLDHTFENKRASCLVNPRAGHETKLLYTPVSQAKKVAVVGAGPAGLACANVAAQRGHKVTLFEARDQIGGQFNYAARIPGKEEFHETIRYFHKMIEVHNIDLRLNTWVDAEQLKAEGFDEVVIASGVEPRVPNMPGVDHPKVVTYQQVLDQNLQLGNKVAVMGAGGIGYDMCEYLTHEGPSLTLDKDAWMKEWGVDGQNEVRGGLVDAQVEASPRKVYMLQRKTSRFGKGLNKTSGWVHRAVVAMKGVETIGGVSYDKVDDDGLHVTITSGKEGQQSTESRVLDVDHVVLCAGQVSVNKLHQQLEQDDSKGFNLHLVGGAEFAGELDAKRAIKLASELAASL</sequence>
<keyword evidence="8" id="KW-0408">Iron</keyword>
<dbReference type="SUPFAM" id="SSF51905">
    <property type="entry name" value="FAD/NAD(P)-binding domain"/>
    <property type="match status" value="1"/>
</dbReference>
<feature type="domain" description="NADH:flavin oxidoreductase/NADH oxidase N-terminal" evidence="10">
    <location>
        <begin position="7"/>
        <end position="333"/>
    </location>
</feature>
<accession>A0ABV7VRF8</accession>
<dbReference type="InterPro" id="IPR051793">
    <property type="entry name" value="NADH:flavin_oxidoreductase"/>
</dbReference>
<dbReference type="InterPro" id="IPR023753">
    <property type="entry name" value="FAD/NAD-binding_dom"/>
</dbReference>
<keyword evidence="13" id="KW-1185">Reference proteome</keyword>
<evidence type="ECO:0000313" key="13">
    <source>
        <dbReference type="Proteomes" id="UP001595722"/>
    </source>
</evidence>
<evidence type="ECO:0000256" key="3">
    <source>
        <dbReference type="ARBA" id="ARBA00011048"/>
    </source>
</evidence>
<dbReference type="EMBL" id="JBHRYB010000005">
    <property type="protein sequence ID" value="MFC3679900.1"/>
    <property type="molecule type" value="Genomic_DNA"/>
</dbReference>
<comment type="cofactor">
    <cofactor evidence="2">
        <name>[4Fe-4S] cluster</name>
        <dbReference type="ChEBI" id="CHEBI:49883"/>
    </cofactor>
</comment>
<dbReference type="InterPro" id="IPR001155">
    <property type="entry name" value="OxRdtase_FMN_N"/>
</dbReference>
<evidence type="ECO:0000256" key="6">
    <source>
        <dbReference type="ARBA" id="ARBA00022723"/>
    </source>
</evidence>
<evidence type="ECO:0000256" key="8">
    <source>
        <dbReference type="ARBA" id="ARBA00023004"/>
    </source>
</evidence>